<organism evidence="1 2">
    <name type="scientific">Elysia marginata</name>
    <dbReference type="NCBI Taxonomy" id="1093978"/>
    <lineage>
        <taxon>Eukaryota</taxon>
        <taxon>Metazoa</taxon>
        <taxon>Spiralia</taxon>
        <taxon>Lophotrochozoa</taxon>
        <taxon>Mollusca</taxon>
        <taxon>Gastropoda</taxon>
        <taxon>Heterobranchia</taxon>
        <taxon>Euthyneura</taxon>
        <taxon>Panpulmonata</taxon>
        <taxon>Sacoglossa</taxon>
        <taxon>Placobranchoidea</taxon>
        <taxon>Plakobranchidae</taxon>
        <taxon>Elysia</taxon>
    </lineage>
</organism>
<dbReference type="EMBL" id="BMAT01011385">
    <property type="protein sequence ID" value="GFR71763.1"/>
    <property type="molecule type" value="Genomic_DNA"/>
</dbReference>
<accession>A0AAV4FGC2</accession>
<name>A0AAV4FGC2_9GAST</name>
<comment type="caution">
    <text evidence="1">The sequence shown here is derived from an EMBL/GenBank/DDBJ whole genome shotgun (WGS) entry which is preliminary data.</text>
</comment>
<gene>
    <name evidence="1" type="ORF">ElyMa_005688000</name>
</gene>
<evidence type="ECO:0000313" key="2">
    <source>
        <dbReference type="Proteomes" id="UP000762676"/>
    </source>
</evidence>
<reference evidence="1 2" key="1">
    <citation type="journal article" date="2021" name="Elife">
        <title>Chloroplast acquisition without the gene transfer in kleptoplastic sea slugs, Plakobranchus ocellatus.</title>
        <authorList>
            <person name="Maeda T."/>
            <person name="Takahashi S."/>
            <person name="Yoshida T."/>
            <person name="Shimamura S."/>
            <person name="Takaki Y."/>
            <person name="Nagai Y."/>
            <person name="Toyoda A."/>
            <person name="Suzuki Y."/>
            <person name="Arimoto A."/>
            <person name="Ishii H."/>
            <person name="Satoh N."/>
            <person name="Nishiyama T."/>
            <person name="Hasebe M."/>
            <person name="Maruyama T."/>
            <person name="Minagawa J."/>
            <person name="Obokata J."/>
            <person name="Shigenobu S."/>
        </authorList>
    </citation>
    <scope>NUCLEOTIDE SEQUENCE [LARGE SCALE GENOMIC DNA]</scope>
</reference>
<protein>
    <submittedName>
        <fullName evidence="1">Uncharacterized protein</fullName>
    </submittedName>
</protein>
<dbReference type="Proteomes" id="UP000762676">
    <property type="component" value="Unassembled WGS sequence"/>
</dbReference>
<sequence length="91" mass="10452">MTTSQTPCYLQNPKRLYRYDYEFQYSQGLNLLIEDTPSRAVGSDSSHRIPDLQINSISTIPDPIMTTILRNAVNDDRTLQIAQWYTIDNGP</sequence>
<keyword evidence="2" id="KW-1185">Reference proteome</keyword>
<evidence type="ECO:0000313" key="1">
    <source>
        <dbReference type="EMBL" id="GFR71763.1"/>
    </source>
</evidence>
<proteinExistence type="predicted"/>
<dbReference type="AlphaFoldDB" id="A0AAV4FGC2"/>